<dbReference type="InterPro" id="IPR020672">
    <property type="entry name" value="Ribose5P_isomerase_typA_subgr"/>
</dbReference>
<dbReference type="NCBIfam" id="NF001924">
    <property type="entry name" value="PRK00702.1"/>
    <property type="match status" value="1"/>
</dbReference>
<evidence type="ECO:0000256" key="2">
    <source>
        <dbReference type="ARBA" id="ARBA00008088"/>
    </source>
</evidence>
<dbReference type="FunFam" id="3.30.70.260:FF:000018">
    <property type="entry name" value="Ribose-5-phosphate isomerase A"/>
    <property type="match status" value="1"/>
</dbReference>
<comment type="similarity">
    <text evidence="2">Belongs to the ribose 5-phosphate isomerase family.</text>
</comment>
<dbReference type="GO" id="GO:0005829">
    <property type="term" value="C:cytosol"/>
    <property type="evidence" value="ECO:0007669"/>
    <property type="project" value="TreeGrafter"/>
</dbReference>
<accession>A0A0W8FJY8</accession>
<sequence length="230" mass="24125">MDNARLNEEKRIAGYHAAGMVEEGGIVGLGTGSTVLFAMERLGARIAEGLSVAGIPTSYQAALRAREYGIPLASLDEHPKIDIAIDGADQVDPRFNLIKGRGAAHLREKIVADAADQLVIVVDRTKMADRLDAPVPIEVLPFACSPVLRRLTGMGGRPVLREAVKKDGPVITDNGNLVIDCSFGAIGDAAALEAAISAIPGVVGCGLFTAFGKKMKVVIGDGRECRVLSL</sequence>
<dbReference type="PANTHER" id="PTHR11934">
    <property type="entry name" value="RIBOSE-5-PHOSPHATE ISOMERASE"/>
    <property type="match status" value="1"/>
</dbReference>
<dbReference type="Gene3D" id="3.40.50.1360">
    <property type="match status" value="1"/>
</dbReference>
<dbReference type="Gene3D" id="3.30.70.260">
    <property type="match status" value="1"/>
</dbReference>
<dbReference type="NCBIfam" id="TIGR00021">
    <property type="entry name" value="rpiA"/>
    <property type="match status" value="1"/>
</dbReference>
<evidence type="ECO:0000313" key="6">
    <source>
        <dbReference type="EMBL" id="KUG20595.1"/>
    </source>
</evidence>
<evidence type="ECO:0000256" key="5">
    <source>
        <dbReference type="ARBA" id="ARBA00029734"/>
    </source>
</evidence>
<name>A0A0W8FJY8_9ZZZZ</name>
<evidence type="ECO:0000256" key="3">
    <source>
        <dbReference type="ARBA" id="ARBA00011959"/>
    </source>
</evidence>
<dbReference type="GO" id="GO:0009052">
    <property type="term" value="P:pentose-phosphate shunt, non-oxidative branch"/>
    <property type="evidence" value="ECO:0007669"/>
    <property type="project" value="InterPro"/>
</dbReference>
<evidence type="ECO:0000256" key="1">
    <source>
        <dbReference type="ARBA" id="ARBA00001713"/>
    </source>
</evidence>
<dbReference type="GO" id="GO:0006014">
    <property type="term" value="P:D-ribose metabolic process"/>
    <property type="evidence" value="ECO:0007669"/>
    <property type="project" value="TreeGrafter"/>
</dbReference>
<gene>
    <name evidence="6" type="ORF">ASZ90_009664</name>
</gene>
<dbReference type="PANTHER" id="PTHR11934:SF0">
    <property type="entry name" value="RIBOSE-5-PHOSPHATE ISOMERASE"/>
    <property type="match status" value="1"/>
</dbReference>
<comment type="catalytic activity">
    <reaction evidence="1">
        <text>aldehydo-D-ribose 5-phosphate = D-ribulose 5-phosphate</text>
        <dbReference type="Rhea" id="RHEA:14657"/>
        <dbReference type="ChEBI" id="CHEBI:58121"/>
        <dbReference type="ChEBI" id="CHEBI:58273"/>
        <dbReference type="EC" id="5.3.1.6"/>
    </reaction>
</comment>
<dbReference type="Pfam" id="PF06026">
    <property type="entry name" value="Rib_5-P_isom_A"/>
    <property type="match status" value="1"/>
</dbReference>
<dbReference type="CDD" id="cd01398">
    <property type="entry name" value="RPI_A"/>
    <property type="match status" value="1"/>
</dbReference>
<dbReference type="FunFam" id="3.40.50.1360:FF:000001">
    <property type="entry name" value="Ribose-5-phosphate isomerase A"/>
    <property type="match status" value="1"/>
</dbReference>
<dbReference type="InterPro" id="IPR004788">
    <property type="entry name" value="Ribose5P_isomerase_type_A"/>
</dbReference>
<dbReference type="SUPFAM" id="SSF75445">
    <property type="entry name" value="D-ribose-5-phosphate isomerase (RpiA), lid domain"/>
    <property type="match status" value="1"/>
</dbReference>
<organism evidence="6">
    <name type="scientific">hydrocarbon metagenome</name>
    <dbReference type="NCBI Taxonomy" id="938273"/>
    <lineage>
        <taxon>unclassified sequences</taxon>
        <taxon>metagenomes</taxon>
        <taxon>ecological metagenomes</taxon>
    </lineage>
</organism>
<protein>
    <recommendedName>
        <fullName evidence="3">ribose-5-phosphate isomerase</fullName>
        <ecNumber evidence="3">5.3.1.6</ecNumber>
    </recommendedName>
    <alternativeName>
        <fullName evidence="5">Phosphoriboisomerase</fullName>
    </alternativeName>
</protein>
<comment type="caution">
    <text evidence="6">The sequence shown here is derived from an EMBL/GenBank/DDBJ whole genome shotgun (WGS) entry which is preliminary data.</text>
</comment>
<dbReference type="InterPro" id="IPR037171">
    <property type="entry name" value="NagB/RpiA_transferase-like"/>
</dbReference>
<keyword evidence="4 6" id="KW-0413">Isomerase</keyword>
<dbReference type="AlphaFoldDB" id="A0A0W8FJY8"/>
<dbReference type="EMBL" id="LNQE01001168">
    <property type="protein sequence ID" value="KUG20595.1"/>
    <property type="molecule type" value="Genomic_DNA"/>
</dbReference>
<reference evidence="6" key="1">
    <citation type="journal article" date="2015" name="Proc. Natl. Acad. Sci. U.S.A.">
        <title>Networks of energetic and metabolic interactions define dynamics in microbial communities.</title>
        <authorList>
            <person name="Embree M."/>
            <person name="Liu J.K."/>
            <person name="Al-Bassam M.M."/>
            <person name="Zengler K."/>
        </authorList>
    </citation>
    <scope>NUCLEOTIDE SEQUENCE</scope>
</reference>
<proteinExistence type="inferred from homology"/>
<dbReference type="GO" id="GO:0004751">
    <property type="term" value="F:ribose-5-phosphate isomerase activity"/>
    <property type="evidence" value="ECO:0007669"/>
    <property type="project" value="UniProtKB-EC"/>
</dbReference>
<dbReference type="HAMAP" id="MF_00170">
    <property type="entry name" value="Rib_5P_isom_A"/>
    <property type="match status" value="1"/>
</dbReference>
<evidence type="ECO:0000256" key="4">
    <source>
        <dbReference type="ARBA" id="ARBA00023235"/>
    </source>
</evidence>
<dbReference type="EC" id="5.3.1.6" evidence="3"/>
<dbReference type="SUPFAM" id="SSF100950">
    <property type="entry name" value="NagB/RpiA/CoA transferase-like"/>
    <property type="match status" value="1"/>
</dbReference>